<dbReference type="NCBIfam" id="TIGR04540">
    <property type="entry name" value="CLB_0814_fam"/>
    <property type="match status" value="1"/>
</dbReference>
<dbReference type="Proteomes" id="UP000239471">
    <property type="component" value="Unassembled WGS sequence"/>
</dbReference>
<sequence length="75" mass="8682">MRAVYKNPRELAMCLKDLVDLNLDGLMSYEKFELKVLKMVDVNEIYKNGNIEGKIAIVLGKERIEIIDKVIAERK</sequence>
<reference evidence="1 2" key="1">
    <citation type="submission" date="2018-03" db="EMBL/GenBank/DDBJ databases">
        <title>Genome sequence of Clostridium vincentii DSM 10228.</title>
        <authorList>
            <person name="Poehlein A."/>
            <person name="Daniel R."/>
        </authorList>
    </citation>
    <scope>NUCLEOTIDE SEQUENCE [LARGE SCALE GENOMIC DNA]</scope>
    <source>
        <strain evidence="1 2">DSM 10228</strain>
    </source>
</reference>
<organism evidence="1 2">
    <name type="scientific">Clostridium vincentii</name>
    <dbReference type="NCBI Taxonomy" id="52704"/>
    <lineage>
        <taxon>Bacteria</taxon>
        <taxon>Bacillati</taxon>
        <taxon>Bacillota</taxon>
        <taxon>Clostridia</taxon>
        <taxon>Eubacteriales</taxon>
        <taxon>Clostridiaceae</taxon>
        <taxon>Clostridium</taxon>
    </lineage>
</organism>
<comment type="caution">
    <text evidence="1">The sequence shown here is derived from an EMBL/GenBank/DDBJ whole genome shotgun (WGS) entry which is preliminary data.</text>
</comment>
<dbReference type="OrthoDB" id="1919713at2"/>
<dbReference type="AlphaFoldDB" id="A0A2T0B7C0"/>
<dbReference type="RefSeq" id="WP_106061102.1">
    <property type="nucleotide sequence ID" value="NZ_PVXQ01000055.1"/>
</dbReference>
<proteinExistence type="predicted"/>
<keyword evidence="2" id="KW-1185">Reference proteome</keyword>
<evidence type="ECO:0000313" key="2">
    <source>
        <dbReference type="Proteomes" id="UP000239471"/>
    </source>
</evidence>
<accession>A0A2T0B7C0</accession>
<protein>
    <submittedName>
        <fullName evidence="1">Uncharacterized protein</fullName>
    </submittedName>
</protein>
<evidence type="ECO:0000313" key="1">
    <source>
        <dbReference type="EMBL" id="PRR79789.1"/>
    </source>
</evidence>
<dbReference type="InterPro" id="IPR030902">
    <property type="entry name" value="CLB_0814_fam"/>
</dbReference>
<gene>
    <name evidence="1" type="ORF">CLVI_32350</name>
</gene>
<name>A0A2T0B7C0_9CLOT</name>
<dbReference type="EMBL" id="PVXQ01000055">
    <property type="protein sequence ID" value="PRR79789.1"/>
    <property type="molecule type" value="Genomic_DNA"/>
</dbReference>